<feature type="transmembrane region" description="Helical" evidence="6">
    <location>
        <begin position="192"/>
        <end position="222"/>
    </location>
</feature>
<sequence>MLIKSFITSKKFQNFIATLIVFNGIILGLATSKTVVQEYSFVLTLIDNIIIAIFTIEIILRIYVHRLSFFKDPWSLFDFFVVAISLVPANEGLSILRVLRVLRLFRLLTVIPQMRTIIGALLGVIPGIASVSMVLMLFFYVFAIMATNLYAQTFPQWFGTLGQSMYTLFQVMTLESWSMGIARPIMEIHPYAWIFFVIYILIVTFIMVNLFIGLIVDAIFTIKGEQQEEKSKELKEIEELKKQVEELKQLLLKKRDYDNT</sequence>
<protein>
    <submittedName>
        <fullName evidence="8">Ion transporter</fullName>
    </submittedName>
</protein>
<feature type="transmembrane region" description="Helical" evidence="6">
    <location>
        <begin position="116"/>
        <end position="142"/>
    </location>
</feature>
<accession>A0A2N1J407</accession>
<evidence type="ECO:0000256" key="3">
    <source>
        <dbReference type="ARBA" id="ARBA00022989"/>
    </source>
</evidence>
<dbReference type="EMBL" id="NXIF01000019">
    <property type="protein sequence ID" value="PKI81298.1"/>
    <property type="molecule type" value="Genomic_DNA"/>
</dbReference>
<comment type="subcellular location">
    <subcellularLocation>
        <location evidence="1">Membrane</location>
        <topology evidence="1">Multi-pass membrane protein</topology>
    </subcellularLocation>
</comment>
<keyword evidence="4 6" id="KW-0472">Membrane</keyword>
<evidence type="ECO:0000259" key="7">
    <source>
        <dbReference type="Pfam" id="PF00520"/>
    </source>
</evidence>
<dbReference type="GO" id="GO:0001518">
    <property type="term" value="C:voltage-gated sodium channel complex"/>
    <property type="evidence" value="ECO:0007669"/>
    <property type="project" value="TreeGrafter"/>
</dbReference>
<reference evidence="8 9" key="1">
    <citation type="submission" date="2017-09" db="EMBL/GenBank/DDBJ databases">
        <title>Genomics of the genus Arcobacter.</title>
        <authorList>
            <person name="Perez-Cataluna A."/>
            <person name="Figueras M.J."/>
            <person name="Salas-Masso N."/>
        </authorList>
    </citation>
    <scope>NUCLEOTIDE SEQUENCE [LARGE SCALE GENOMIC DNA]</scope>
    <source>
        <strain evidence="8 9">DSM 18005</strain>
    </source>
</reference>
<evidence type="ECO:0000313" key="9">
    <source>
        <dbReference type="Proteomes" id="UP000233248"/>
    </source>
</evidence>
<dbReference type="InterPro" id="IPR027359">
    <property type="entry name" value="Volt_channel_dom_sf"/>
</dbReference>
<feature type="transmembrane region" description="Helical" evidence="6">
    <location>
        <begin position="76"/>
        <end position="96"/>
    </location>
</feature>
<dbReference type="InterPro" id="IPR043203">
    <property type="entry name" value="VGCC_Ca_Na"/>
</dbReference>
<dbReference type="GO" id="GO:0005248">
    <property type="term" value="F:voltage-gated sodium channel activity"/>
    <property type="evidence" value="ECO:0007669"/>
    <property type="project" value="TreeGrafter"/>
</dbReference>
<evidence type="ECO:0000256" key="5">
    <source>
        <dbReference type="SAM" id="Coils"/>
    </source>
</evidence>
<dbReference type="Gene3D" id="1.10.287.70">
    <property type="match status" value="1"/>
</dbReference>
<dbReference type="Proteomes" id="UP000233248">
    <property type="component" value="Unassembled WGS sequence"/>
</dbReference>
<dbReference type="PANTHER" id="PTHR10037:SF62">
    <property type="entry name" value="SODIUM CHANNEL PROTEIN 60E"/>
    <property type="match status" value="1"/>
</dbReference>
<dbReference type="Pfam" id="PF00520">
    <property type="entry name" value="Ion_trans"/>
    <property type="match status" value="1"/>
</dbReference>
<dbReference type="Gene3D" id="1.20.120.350">
    <property type="entry name" value="Voltage-gated potassium channels. Chain C"/>
    <property type="match status" value="1"/>
</dbReference>
<organism evidence="8 9">
    <name type="scientific">Malaciobacter halophilus</name>
    <dbReference type="NCBI Taxonomy" id="197482"/>
    <lineage>
        <taxon>Bacteria</taxon>
        <taxon>Pseudomonadati</taxon>
        <taxon>Campylobacterota</taxon>
        <taxon>Epsilonproteobacteria</taxon>
        <taxon>Campylobacterales</taxon>
        <taxon>Arcobacteraceae</taxon>
        <taxon>Malaciobacter</taxon>
    </lineage>
</organism>
<dbReference type="InterPro" id="IPR005821">
    <property type="entry name" value="Ion_trans_dom"/>
</dbReference>
<dbReference type="OrthoDB" id="5297065at2"/>
<dbReference type="SUPFAM" id="SSF81324">
    <property type="entry name" value="Voltage-gated potassium channels"/>
    <property type="match status" value="1"/>
</dbReference>
<dbReference type="AlphaFoldDB" id="A0A2N1J407"/>
<keyword evidence="5" id="KW-0175">Coiled coil</keyword>
<keyword evidence="2 6" id="KW-0812">Transmembrane</keyword>
<keyword evidence="3 6" id="KW-1133">Transmembrane helix</keyword>
<evidence type="ECO:0000256" key="6">
    <source>
        <dbReference type="SAM" id="Phobius"/>
    </source>
</evidence>
<feature type="coiled-coil region" evidence="5">
    <location>
        <begin position="223"/>
        <end position="260"/>
    </location>
</feature>
<gene>
    <name evidence="8" type="ORF">CP960_04915</name>
</gene>
<dbReference type="PANTHER" id="PTHR10037">
    <property type="entry name" value="VOLTAGE-GATED CATION CHANNEL CALCIUM AND SODIUM"/>
    <property type="match status" value="1"/>
</dbReference>
<feature type="domain" description="Ion transport" evidence="7">
    <location>
        <begin position="11"/>
        <end position="225"/>
    </location>
</feature>
<name>A0A2N1J407_9BACT</name>
<comment type="caution">
    <text evidence="8">The sequence shown here is derived from an EMBL/GenBank/DDBJ whole genome shotgun (WGS) entry which is preliminary data.</text>
</comment>
<keyword evidence="9" id="KW-1185">Reference proteome</keyword>
<evidence type="ECO:0000256" key="1">
    <source>
        <dbReference type="ARBA" id="ARBA00004141"/>
    </source>
</evidence>
<feature type="transmembrane region" description="Helical" evidence="6">
    <location>
        <begin position="12"/>
        <end position="30"/>
    </location>
</feature>
<evidence type="ECO:0000256" key="2">
    <source>
        <dbReference type="ARBA" id="ARBA00022692"/>
    </source>
</evidence>
<proteinExistence type="predicted"/>
<evidence type="ECO:0000313" key="8">
    <source>
        <dbReference type="EMBL" id="PKI81298.1"/>
    </source>
</evidence>
<feature type="transmembrane region" description="Helical" evidence="6">
    <location>
        <begin position="42"/>
        <end position="64"/>
    </location>
</feature>
<evidence type="ECO:0000256" key="4">
    <source>
        <dbReference type="ARBA" id="ARBA00023136"/>
    </source>
</evidence>